<dbReference type="Proteomes" id="UP000762676">
    <property type="component" value="Unassembled WGS sequence"/>
</dbReference>
<evidence type="ECO:0000256" key="1">
    <source>
        <dbReference type="SAM" id="MobiDB-lite"/>
    </source>
</evidence>
<name>A0AAV4H3C1_9GAST</name>
<dbReference type="AlphaFoldDB" id="A0AAV4H3C1"/>
<dbReference type="EMBL" id="BMAT01005353">
    <property type="protein sequence ID" value="GFR91533.1"/>
    <property type="molecule type" value="Genomic_DNA"/>
</dbReference>
<comment type="caution">
    <text evidence="2">The sequence shown here is derived from an EMBL/GenBank/DDBJ whole genome shotgun (WGS) entry which is preliminary data.</text>
</comment>
<organism evidence="2 3">
    <name type="scientific">Elysia marginata</name>
    <dbReference type="NCBI Taxonomy" id="1093978"/>
    <lineage>
        <taxon>Eukaryota</taxon>
        <taxon>Metazoa</taxon>
        <taxon>Spiralia</taxon>
        <taxon>Lophotrochozoa</taxon>
        <taxon>Mollusca</taxon>
        <taxon>Gastropoda</taxon>
        <taxon>Heterobranchia</taxon>
        <taxon>Euthyneura</taxon>
        <taxon>Panpulmonata</taxon>
        <taxon>Sacoglossa</taxon>
        <taxon>Placobranchoidea</taxon>
        <taxon>Plakobranchidae</taxon>
        <taxon>Elysia</taxon>
    </lineage>
</organism>
<keyword evidence="3" id="KW-1185">Reference proteome</keyword>
<feature type="region of interest" description="Disordered" evidence="1">
    <location>
        <begin position="87"/>
        <end position="139"/>
    </location>
</feature>
<evidence type="ECO:0000313" key="2">
    <source>
        <dbReference type="EMBL" id="GFR91533.1"/>
    </source>
</evidence>
<gene>
    <name evidence="2" type="ORF">ElyMa_002595000</name>
</gene>
<sequence length="139" mass="15456">MRSAAQNPRSPAVIVSVELPDPSLRRSSSPSAFFPTSFPVVIGLNTKIFQAAHALVRMCEGPLTPRRQVSENRTEAVVVEKVELQHGKKRSCSSRTSGVFNRDVSSSCGREDNRQSRCHRGRGRRTASPQFLHRKQASR</sequence>
<feature type="compositionally biased region" description="Basic residues" evidence="1">
    <location>
        <begin position="116"/>
        <end position="125"/>
    </location>
</feature>
<feature type="compositionally biased region" description="Polar residues" evidence="1">
    <location>
        <begin position="93"/>
        <end position="108"/>
    </location>
</feature>
<evidence type="ECO:0000313" key="3">
    <source>
        <dbReference type="Proteomes" id="UP000762676"/>
    </source>
</evidence>
<accession>A0AAV4H3C1</accession>
<reference evidence="2 3" key="1">
    <citation type="journal article" date="2021" name="Elife">
        <title>Chloroplast acquisition without the gene transfer in kleptoplastic sea slugs, Plakobranchus ocellatus.</title>
        <authorList>
            <person name="Maeda T."/>
            <person name="Takahashi S."/>
            <person name="Yoshida T."/>
            <person name="Shimamura S."/>
            <person name="Takaki Y."/>
            <person name="Nagai Y."/>
            <person name="Toyoda A."/>
            <person name="Suzuki Y."/>
            <person name="Arimoto A."/>
            <person name="Ishii H."/>
            <person name="Satoh N."/>
            <person name="Nishiyama T."/>
            <person name="Hasebe M."/>
            <person name="Maruyama T."/>
            <person name="Minagawa J."/>
            <person name="Obokata J."/>
            <person name="Shigenobu S."/>
        </authorList>
    </citation>
    <scope>NUCLEOTIDE SEQUENCE [LARGE SCALE GENOMIC DNA]</scope>
</reference>
<proteinExistence type="predicted"/>
<protein>
    <submittedName>
        <fullName evidence="2">Uncharacterized protein</fullName>
    </submittedName>
</protein>